<comment type="caution">
    <text evidence="5">The sequence shown here is derived from an EMBL/GenBank/DDBJ whole genome shotgun (WGS) entry which is preliminary data.</text>
</comment>
<name>A0A919V653_9ACTN</name>
<evidence type="ECO:0000313" key="5">
    <source>
        <dbReference type="EMBL" id="GII79020.1"/>
    </source>
</evidence>
<keyword evidence="6" id="KW-1185">Reference proteome</keyword>
<dbReference type="CDD" id="cd04496">
    <property type="entry name" value="SSB_OBF"/>
    <property type="match status" value="1"/>
</dbReference>
<dbReference type="Proteomes" id="UP000655287">
    <property type="component" value="Unassembled WGS sequence"/>
</dbReference>
<proteinExistence type="inferred from homology"/>
<sequence length="204" mass="21522">MNDIYITVLGNVAADPRRHSFADGSSATSLRVASTRRVFDRATQSWQDGETTFYTVRCYRSLAENVARSVRLGHPVVVHGRLRIRSYERDGQRRLAAEVEAASVGHDLRRGVTGFQKAHRGAHPPVPGSAVRFDDGPEGGSPAGRSWSPVSGAAEPAAAPDEALDVPPGDDAHATSPDALPGRAAELPGRARAEAGPPSTSLAA</sequence>
<dbReference type="EMBL" id="BOOU01000054">
    <property type="protein sequence ID" value="GII79020.1"/>
    <property type="molecule type" value="Genomic_DNA"/>
</dbReference>
<evidence type="ECO:0000256" key="3">
    <source>
        <dbReference type="RuleBase" id="RU000524"/>
    </source>
</evidence>
<feature type="region of interest" description="Disordered" evidence="4">
    <location>
        <begin position="116"/>
        <end position="204"/>
    </location>
</feature>
<dbReference type="AlphaFoldDB" id="A0A919V653"/>
<accession>A0A919V653</accession>
<gene>
    <name evidence="5" type="ORF">Sru01_40020</name>
</gene>
<dbReference type="HAMAP" id="MF_00984">
    <property type="entry name" value="SSB"/>
    <property type="match status" value="1"/>
</dbReference>
<reference evidence="5" key="1">
    <citation type="submission" date="2021-01" db="EMBL/GenBank/DDBJ databases">
        <title>Whole genome shotgun sequence of Sphaerisporangium rufum NBRC 109079.</title>
        <authorList>
            <person name="Komaki H."/>
            <person name="Tamura T."/>
        </authorList>
    </citation>
    <scope>NUCLEOTIDE SEQUENCE</scope>
    <source>
        <strain evidence="5">NBRC 109079</strain>
    </source>
</reference>
<dbReference type="PROSITE" id="PS50935">
    <property type="entry name" value="SSB"/>
    <property type="match status" value="1"/>
</dbReference>
<evidence type="ECO:0000313" key="6">
    <source>
        <dbReference type="Proteomes" id="UP000655287"/>
    </source>
</evidence>
<evidence type="ECO:0000256" key="4">
    <source>
        <dbReference type="SAM" id="MobiDB-lite"/>
    </source>
</evidence>
<dbReference type="GO" id="GO:0006260">
    <property type="term" value="P:DNA replication"/>
    <property type="evidence" value="ECO:0007669"/>
    <property type="project" value="InterPro"/>
</dbReference>
<dbReference type="SUPFAM" id="SSF50249">
    <property type="entry name" value="Nucleic acid-binding proteins"/>
    <property type="match status" value="1"/>
</dbReference>
<dbReference type="RefSeq" id="WP_203988708.1">
    <property type="nucleotide sequence ID" value="NZ_BOOU01000054.1"/>
</dbReference>
<dbReference type="InterPro" id="IPR012340">
    <property type="entry name" value="NA-bd_OB-fold"/>
</dbReference>
<evidence type="ECO:0000256" key="1">
    <source>
        <dbReference type="ARBA" id="ARBA00023125"/>
    </source>
</evidence>
<comment type="caution">
    <text evidence="2">Lacks conserved residue(s) required for the propagation of feature annotation.</text>
</comment>
<feature type="compositionally biased region" description="Low complexity" evidence="4">
    <location>
        <begin position="148"/>
        <end position="167"/>
    </location>
</feature>
<organism evidence="5 6">
    <name type="scientific">Sphaerisporangium rufum</name>
    <dbReference type="NCBI Taxonomy" id="1381558"/>
    <lineage>
        <taxon>Bacteria</taxon>
        <taxon>Bacillati</taxon>
        <taxon>Actinomycetota</taxon>
        <taxon>Actinomycetes</taxon>
        <taxon>Streptosporangiales</taxon>
        <taxon>Streptosporangiaceae</taxon>
        <taxon>Sphaerisporangium</taxon>
    </lineage>
</organism>
<keyword evidence="1 2" id="KW-0238">DNA-binding</keyword>
<dbReference type="NCBIfam" id="TIGR00621">
    <property type="entry name" value="ssb"/>
    <property type="match status" value="1"/>
</dbReference>
<dbReference type="Pfam" id="PF00436">
    <property type="entry name" value="SSB"/>
    <property type="match status" value="1"/>
</dbReference>
<dbReference type="GO" id="GO:0003697">
    <property type="term" value="F:single-stranded DNA binding"/>
    <property type="evidence" value="ECO:0007669"/>
    <property type="project" value="UniProtKB-UniRule"/>
</dbReference>
<dbReference type="InterPro" id="IPR000424">
    <property type="entry name" value="Primosome_PriB/ssb"/>
</dbReference>
<dbReference type="InterPro" id="IPR011344">
    <property type="entry name" value="ssDNA-bd"/>
</dbReference>
<comment type="subunit">
    <text evidence="2">Homotetramer.</text>
</comment>
<protein>
    <recommendedName>
        <fullName evidence="2 3">Single-stranded DNA-binding protein</fullName>
        <shortName evidence="2">SSB</shortName>
    </recommendedName>
</protein>
<evidence type="ECO:0000256" key="2">
    <source>
        <dbReference type="HAMAP-Rule" id="MF_00984"/>
    </source>
</evidence>
<dbReference type="Gene3D" id="2.40.50.140">
    <property type="entry name" value="Nucleic acid-binding proteins"/>
    <property type="match status" value="1"/>
</dbReference>